<gene>
    <name evidence="3" type="ORF">COT93_01525</name>
</gene>
<accession>A0A2H0V918</accession>
<dbReference type="SMART" id="SM01325">
    <property type="entry name" value="DUF3160"/>
    <property type="match status" value="1"/>
</dbReference>
<name>A0A2H0V918_9BACT</name>
<dbReference type="Pfam" id="PF11369">
    <property type="entry name" value="DUF3160"/>
    <property type="match status" value="1"/>
</dbReference>
<keyword evidence="2" id="KW-0472">Membrane</keyword>
<feature type="region of interest" description="Disordered" evidence="1">
    <location>
        <begin position="1"/>
        <end position="31"/>
    </location>
</feature>
<comment type="caution">
    <text evidence="3">The sequence shown here is derived from an EMBL/GenBank/DDBJ whole genome shotgun (WGS) entry which is preliminary data.</text>
</comment>
<proteinExistence type="predicted"/>
<keyword evidence="2" id="KW-0812">Transmembrane</keyword>
<dbReference type="Proteomes" id="UP000229972">
    <property type="component" value="Unassembled WGS sequence"/>
</dbReference>
<sequence>MLDEPSTIVSEELTADDSSTEFNVDSAPEQPHSPLKKIILIGALVASLLLLGLIIFVVVNKYWLNPAPAEVATSTPISSSTTTPVLPGLDQASTSTDSIATSTAADLAVEYMSFADFYEAPDNKFEAKINDYELPLNVKIDVVNYYDVSRKVNLDSGLENLDNNGFTLLDNPWNQTTPGFYGAYTSLADKQLPILITSDFIVYSYQNSLKQAFKDIETNVFYDNLWDINESLYTTAKNRYETRLASIGGINDSILEGERLEAAFFAVALELLKPTAAQISTSISNSDSGKTLSKTEASRFSFVVPPYLRDDVLSEVKLIREAKINNIKSPALLYNRDYTEFSVPTDYLGSAKLNNFYLTAKWLNSVFPLNYRDKDCPNCLLDSADWRVNMTAASFMAKDFATLPELKNKWARIYKLMSFFKGLRENLNYVFYRDTLVELFGEDYQIEALFTDSNKETAANLEKLRQKLLSYTFSEISSGFSNDDINGKTKLGFKILAEEYWPNNYIFTNLTNPAVGVYMATTTTANNFTACVHPVTKAINRCYGLALDPVNLVYPIVGHDYFVENTNYANYSQQVQSLRTGLNKSDIWHLNNYWTSLNFIKAGLEMDKNNLPLFAHSAAWQNMSFNSAAAAWINLQLPRDNLLRPKKDSNFALASGAMLDKNFYVEPNLNLINELLADNNMLLGMFSALQLDSEVPFAWQNLKDLSADLSSLRTMMNKELSSEDLDATDGVVINRLINTWSLGTPASSKQLLLKTATAPKGWREDLSNLKLLILVHQSGTSPAFAIGPVWDYKETY</sequence>
<evidence type="ECO:0000313" key="4">
    <source>
        <dbReference type="Proteomes" id="UP000229972"/>
    </source>
</evidence>
<feature type="transmembrane region" description="Helical" evidence="2">
    <location>
        <begin position="38"/>
        <end position="59"/>
    </location>
</feature>
<evidence type="ECO:0000256" key="2">
    <source>
        <dbReference type="SAM" id="Phobius"/>
    </source>
</evidence>
<evidence type="ECO:0000256" key="1">
    <source>
        <dbReference type="SAM" id="MobiDB-lite"/>
    </source>
</evidence>
<keyword evidence="2" id="KW-1133">Transmembrane helix</keyword>
<dbReference type="AlphaFoldDB" id="A0A2H0V918"/>
<reference evidence="4" key="1">
    <citation type="submission" date="2017-09" db="EMBL/GenBank/DDBJ databases">
        <title>Depth-based differentiation of microbial function through sediment-hosted aquifers and enrichment of novel symbionts in the deep terrestrial subsurface.</title>
        <authorList>
            <person name="Probst A.J."/>
            <person name="Ladd B."/>
            <person name="Jarett J.K."/>
            <person name="Geller-Mcgrath D.E."/>
            <person name="Sieber C.M.K."/>
            <person name="Emerson J.B."/>
            <person name="Anantharaman K."/>
            <person name="Thomas B.C."/>
            <person name="Malmstrom R."/>
            <person name="Stieglmeier M."/>
            <person name="Klingl A."/>
            <person name="Woyke T."/>
            <person name="Ryan C.M."/>
            <person name="Banfield J.F."/>
        </authorList>
    </citation>
    <scope>NUCLEOTIDE SEQUENCE [LARGE SCALE GENOMIC DNA]</scope>
</reference>
<dbReference type="InterPro" id="IPR022601">
    <property type="entry name" value="DUF3160"/>
</dbReference>
<evidence type="ECO:0000313" key="3">
    <source>
        <dbReference type="EMBL" id="PIR95592.1"/>
    </source>
</evidence>
<evidence type="ECO:0008006" key="5">
    <source>
        <dbReference type="Google" id="ProtNLM"/>
    </source>
</evidence>
<protein>
    <recommendedName>
        <fullName evidence="5">DUF3160 domain-containing protein</fullName>
    </recommendedName>
</protein>
<organism evidence="3 4">
    <name type="scientific">Candidatus Falkowbacteria bacterium CG10_big_fil_rev_8_21_14_0_10_37_18</name>
    <dbReference type="NCBI Taxonomy" id="1974562"/>
    <lineage>
        <taxon>Bacteria</taxon>
        <taxon>Candidatus Falkowiibacteriota</taxon>
    </lineage>
</organism>
<dbReference type="EMBL" id="PFAL01000015">
    <property type="protein sequence ID" value="PIR95592.1"/>
    <property type="molecule type" value="Genomic_DNA"/>
</dbReference>